<protein>
    <submittedName>
        <fullName evidence="1">Uncharacterized protein</fullName>
    </submittedName>
</protein>
<dbReference type="Proteomes" id="UP000462066">
    <property type="component" value="Unassembled WGS sequence"/>
</dbReference>
<evidence type="ECO:0000313" key="1">
    <source>
        <dbReference type="EMBL" id="KAF1685091.1"/>
    </source>
</evidence>
<gene>
    <name evidence="1" type="ORF">B1992_13285</name>
</gene>
<proteinExistence type="predicted"/>
<comment type="caution">
    <text evidence="1">The sequence shown here is derived from an EMBL/GenBank/DDBJ whole genome shotgun (WGS) entry which is preliminary data.</text>
</comment>
<accession>A0A7V8GKJ1</accession>
<sequence length="195" mass="21746">MVSRGIARSTRAPCRRAGGHRGAAAAALLVATLLLPAPRLSAEAAPPRVPDAWEYVAMSPEQRHELRERVRLLPQAPRRAFDRALMEQVRSLPDWLYEALSNERVAVDCAAGRMGQEALPPPPELSARQYLERVPHQRYHFRLRARALPPQERQGYEARLAAELSTLAPWLQRALAEEAAREDARYGPVLCPAAP</sequence>
<evidence type="ECO:0000313" key="2">
    <source>
        <dbReference type="Proteomes" id="UP000462066"/>
    </source>
</evidence>
<dbReference type="EMBL" id="MWIP01000017">
    <property type="protein sequence ID" value="KAF1685091.1"/>
    <property type="molecule type" value="Genomic_DNA"/>
</dbReference>
<reference evidence="1 2" key="1">
    <citation type="submission" date="2017-10" db="EMBL/GenBank/DDBJ databases">
        <title>Whole genome sequencing of Pseudoxanthomonas broegbernensis DSM 12573(T).</title>
        <authorList>
            <person name="Kumar S."/>
            <person name="Bansal K."/>
            <person name="Kaur A."/>
            <person name="Patil P."/>
            <person name="Sharma S."/>
            <person name="Patil P.B."/>
        </authorList>
    </citation>
    <scope>NUCLEOTIDE SEQUENCE [LARGE SCALE GENOMIC DNA]</scope>
    <source>
        <strain evidence="1 2">DSM 12573</strain>
    </source>
</reference>
<keyword evidence="2" id="KW-1185">Reference proteome</keyword>
<name>A0A7V8GKJ1_9GAMM</name>
<dbReference type="AlphaFoldDB" id="A0A7V8GKJ1"/>
<organism evidence="1 2">
    <name type="scientific">Pseudoxanthomonas broegbernensis</name>
    <dbReference type="NCBI Taxonomy" id="83619"/>
    <lineage>
        <taxon>Bacteria</taxon>
        <taxon>Pseudomonadati</taxon>
        <taxon>Pseudomonadota</taxon>
        <taxon>Gammaproteobacteria</taxon>
        <taxon>Lysobacterales</taxon>
        <taxon>Lysobacteraceae</taxon>
        <taxon>Pseudoxanthomonas</taxon>
    </lineage>
</organism>